<accession>A0ABY5IKA9</accession>
<organism evidence="2 3">
    <name type="scientific">Vibrio campbellii</name>
    <dbReference type="NCBI Taxonomy" id="680"/>
    <lineage>
        <taxon>Bacteria</taxon>
        <taxon>Pseudomonadati</taxon>
        <taxon>Pseudomonadota</taxon>
        <taxon>Gammaproteobacteria</taxon>
        <taxon>Vibrionales</taxon>
        <taxon>Vibrionaceae</taxon>
        <taxon>Vibrio</taxon>
    </lineage>
</organism>
<evidence type="ECO:0000313" key="2">
    <source>
        <dbReference type="EMBL" id="UTZ34594.1"/>
    </source>
</evidence>
<gene>
    <name evidence="2" type="ORF">HB762_25980</name>
</gene>
<proteinExistence type="predicted"/>
<name>A0ABY5IKA9_9VIBR</name>
<keyword evidence="3" id="KW-1185">Reference proteome</keyword>
<reference evidence="2" key="1">
    <citation type="submission" date="2020-03" db="EMBL/GenBank/DDBJ databases">
        <title>Five strains of Vibrio campbellii isolated from Mariana Trench.</title>
        <authorList>
            <person name="Liang J."/>
            <person name="Zhang X.-H."/>
        </authorList>
    </citation>
    <scope>NUCLEOTIDE SEQUENCE</scope>
    <source>
        <strain evidence="2">LJC013</strain>
    </source>
</reference>
<evidence type="ECO:0000313" key="3">
    <source>
        <dbReference type="Proteomes" id="UP001059912"/>
    </source>
</evidence>
<keyword evidence="1" id="KW-1133">Transmembrane helix</keyword>
<dbReference type="EMBL" id="CP050471">
    <property type="protein sequence ID" value="UTZ34594.1"/>
    <property type="molecule type" value="Genomic_DNA"/>
</dbReference>
<dbReference type="RefSeq" id="WP_255903284.1">
    <property type="nucleotide sequence ID" value="NZ_CP050465.1"/>
</dbReference>
<protein>
    <submittedName>
        <fullName evidence="2">Uncharacterized protein</fullName>
    </submittedName>
</protein>
<feature type="transmembrane region" description="Helical" evidence="1">
    <location>
        <begin position="105"/>
        <end position="128"/>
    </location>
</feature>
<keyword evidence="1" id="KW-0812">Transmembrane</keyword>
<keyword evidence="1" id="KW-0472">Membrane</keyword>
<sequence>MNSYVILHRDKVAVAVDLMSATSSSDINRLKTEGFFVEEELIDAKTDSEAISEFQSSERCPWKTFPRHRALFRLICFLMALGLVISQAIAHCSELKEAYGETEVLLYIQLSLLSAIAMCLIYMIFGYLKILKGQNDKVLLTD</sequence>
<evidence type="ECO:0000256" key="1">
    <source>
        <dbReference type="SAM" id="Phobius"/>
    </source>
</evidence>
<feature type="transmembrane region" description="Helical" evidence="1">
    <location>
        <begin position="71"/>
        <end position="90"/>
    </location>
</feature>
<dbReference type="Proteomes" id="UP001059912">
    <property type="component" value="Chromosome 2"/>
</dbReference>